<dbReference type="Proteomes" id="UP000256485">
    <property type="component" value="Unassembled WGS sequence"/>
</dbReference>
<name>A0A3D9VAS9_THECX</name>
<reference evidence="7 8" key="1">
    <citation type="submission" date="2018-08" db="EMBL/GenBank/DDBJ databases">
        <title>Sequencing the genomes of 1000 actinobacteria strains.</title>
        <authorList>
            <person name="Klenk H.-P."/>
        </authorList>
    </citation>
    <scope>NUCLEOTIDE SEQUENCE [LARGE SCALE GENOMIC DNA]</scope>
    <source>
        <strain evidence="7 8">DSM 22891</strain>
    </source>
</reference>
<feature type="region of interest" description="Disordered" evidence="5">
    <location>
        <begin position="123"/>
        <end position="212"/>
    </location>
</feature>
<dbReference type="InterPro" id="IPR029065">
    <property type="entry name" value="Enolase_C-like"/>
</dbReference>
<dbReference type="PANTHER" id="PTHR13794:SF58">
    <property type="entry name" value="MITOCHONDRIAL ENOLASE SUPERFAMILY MEMBER 1"/>
    <property type="match status" value="1"/>
</dbReference>
<comment type="caution">
    <text evidence="7">The sequence shown here is derived from an EMBL/GenBank/DDBJ whole genome shotgun (WGS) entry which is preliminary data.</text>
</comment>
<evidence type="ECO:0000313" key="7">
    <source>
        <dbReference type="EMBL" id="REF37260.1"/>
    </source>
</evidence>
<evidence type="ECO:0000256" key="4">
    <source>
        <dbReference type="ARBA" id="ARBA00022842"/>
    </source>
</evidence>
<dbReference type="CDD" id="cd02440">
    <property type="entry name" value="AdoMet_MTases"/>
    <property type="match status" value="1"/>
</dbReference>
<dbReference type="FunFam" id="3.20.20.120:FF:000005">
    <property type="entry name" value="Putative L-rhamnonate dehydratase"/>
    <property type="match status" value="1"/>
</dbReference>
<dbReference type="SFLD" id="SFLDG00179">
    <property type="entry name" value="mandelate_racemase"/>
    <property type="match status" value="1"/>
</dbReference>
<organism evidence="7 8">
    <name type="scientific">Thermasporomyces composti</name>
    <dbReference type="NCBI Taxonomy" id="696763"/>
    <lineage>
        <taxon>Bacteria</taxon>
        <taxon>Bacillati</taxon>
        <taxon>Actinomycetota</taxon>
        <taxon>Actinomycetes</taxon>
        <taxon>Propionibacteriales</taxon>
        <taxon>Nocardioidaceae</taxon>
        <taxon>Thermasporomyces</taxon>
    </lineage>
</organism>
<dbReference type="RefSeq" id="WP_115850746.1">
    <property type="nucleotide sequence ID" value="NZ_QTUC01000001.1"/>
</dbReference>
<dbReference type="EMBL" id="QTUC01000001">
    <property type="protein sequence ID" value="REF37260.1"/>
    <property type="molecule type" value="Genomic_DNA"/>
</dbReference>
<gene>
    <name evidence="7" type="ORF">DFJ64_2701</name>
</gene>
<protein>
    <submittedName>
        <fullName evidence="7">L-alanine-DL-glutamate epimerase-like enolase superfamily enzyme</fullName>
    </submittedName>
</protein>
<evidence type="ECO:0000256" key="3">
    <source>
        <dbReference type="ARBA" id="ARBA00022723"/>
    </source>
</evidence>
<proteinExistence type="inferred from homology"/>
<feature type="domain" description="Mandelate racemase/muconate lactonizing enzyme C-terminal" evidence="6">
    <location>
        <begin position="354"/>
        <end position="450"/>
    </location>
</feature>
<dbReference type="NCBIfam" id="NF011968">
    <property type="entry name" value="PRK15440.1"/>
    <property type="match status" value="1"/>
</dbReference>
<dbReference type="SUPFAM" id="SSF53335">
    <property type="entry name" value="S-adenosyl-L-methionine-dependent methyltransferases"/>
    <property type="match status" value="1"/>
</dbReference>
<dbReference type="InterPro" id="IPR029063">
    <property type="entry name" value="SAM-dependent_MTases_sf"/>
</dbReference>
<dbReference type="InterPro" id="IPR036849">
    <property type="entry name" value="Enolase-like_C_sf"/>
</dbReference>
<dbReference type="Pfam" id="PF13649">
    <property type="entry name" value="Methyltransf_25"/>
    <property type="match status" value="1"/>
</dbReference>
<dbReference type="GO" id="GO:0016052">
    <property type="term" value="P:carbohydrate catabolic process"/>
    <property type="evidence" value="ECO:0007669"/>
    <property type="project" value="TreeGrafter"/>
</dbReference>
<dbReference type="GO" id="GO:0016836">
    <property type="term" value="F:hydro-lyase activity"/>
    <property type="evidence" value="ECO:0007669"/>
    <property type="project" value="TreeGrafter"/>
</dbReference>
<comment type="similarity">
    <text evidence="2">Belongs to the mandelate racemase/muconate lactonizing enzyme family. GalD subfamily.</text>
</comment>
<dbReference type="SMART" id="SM00922">
    <property type="entry name" value="MR_MLE"/>
    <property type="match status" value="1"/>
</dbReference>
<dbReference type="InterPro" id="IPR013342">
    <property type="entry name" value="Mandelate_racemase_C"/>
</dbReference>
<dbReference type="Gene3D" id="3.40.50.150">
    <property type="entry name" value="Vaccinia Virus protein VP39"/>
    <property type="match status" value="1"/>
</dbReference>
<keyword evidence="4" id="KW-0460">Magnesium</keyword>
<dbReference type="Pfam" id="PF13378">
    <property type="entry name" value="MR_MLE_C"/>
    <property type="match status" value="1"/>
</dbReference>
<dbReference type="PANTHER" id="PTHR13794">
    <property type="entry name" value="ENOLASE SUPERFAMILY, MANDELATE RACEMASE"/>
    <property type="match status" value="1"/>
</dbReference>
<dbReference type="Gene3D" id="3.30.390.10">
    <property type="entry name" value="Enolase-like, N-terminal domain"/>
    <property type="match status" value="1"/>
</dbReference>
<evidence type="ECO:0000256" key="5">
    <source>
        <dbReference type="SAM" id="MobiDB-lite"/>
    </source>
</evidence>
<dbReference type="InterPro" id="IPR029017">
    <property type="entry name" value="Enolase-like_N"/>
</dbReference>
<dbReference type="InterPro" id="IPR041698">
    <property type="entry name" value="Methyltransf_25"/>
</dbReference>
<dbReference type="Pfam" id="PF02746">
    <property type="entry name" value="MR_MLE_N"/>
    <property type="match status" value="1"/>
</dbReference>
<dbReference type="SFLD" id="SFLDS00001">
    <property type="entry name" value="Enolase"/>
    <property type="match status" value="1"/>
</dbReference>
<dbReference type="OrthoDB" id="5168231at2"/>
<keyword evidence="8" id="KW-1185">Reference proteome</keyword>
<dbReference type="InterPro" id="IPR046945">
    <property type="entry name" value="RHMD-like"/>
</dbReference>
<dbReference type="Gene3D" id="3.20.20.120">
    <property type="entry name" value="Enolase-like C-terminal domain"/>
    <property type="match status" value="1"/>
</dbReference>
<comment type="cofactor">
    <cofactor evidence="1">
        <name>Mg(2+)</name>
        <dbReference type="ChEBI" id="CHEBI:18420"/>
    </cofactor>
</comment>
<evidence type="ECO:0000313" key="8">
    <source>
        <dbReference type="Proteomes" id="UP000256485"/>
    </source>
</evidence>
<dbReference type="GO" id="GO:0000287">
    <property type="term" value="F:magnesium ion binding"/>
    <property type="evidence" value="ECO:0007669"/>
    <property type="project" value="TreeGrafter"/>
</dbReference>
<keyword evidence="3" id="KW-0479">Metal-binding</keyword>
<dbReference type="InterPro" id="IPR013341">
    <property type="entry name" value="Mandelate_racemase_N_dom"/>
</dbReference>
<dbReference type="AlphaFoldDB" id="A0A3D9VAS9"/>
<dbReference type="SUPFAM" id="SSF51604">
    <property type="entry name" value="Enolase C-terminal domain-like"/>
    <property type="match status" value="1"/>
</dbReference>
<sequence length="585" mass="63549">MDTVFAAIYDDRRGGYVNPTHARFVDRFVSLLTSASKRPEVLDAGCGTGTYWSTLVAAGCVSFGVDHSRRMLARARAKHPGVETVVCALQDLGDGPELQHRFDGVLCVDQFLPAREAGNRRPTTLWRRRLASSASARGRPESRQGLLAQSPTSSSQARTTPHHRTGRAMRKDEIVDVRVSFVASDESDPADPTERSTEETESGSHSSPPAQIDRARHWLGGKVANPMTKYPEFRDNRDAGIRADDGGTVVVEVESASGEVGLSTTSGLAAAAIIHQHLARLVRGERASAHTRIWDRMFSSTLRYGRKGLVLHAISAVDLAIWDLHGKVLGEPVHELIGGKIRDAVQVYATGPSPALAARLGFAGAKLPLVYAPCEGEEGFRRNVEIAEQARASVPDDFPLMYDCWMALDVDYAVRLAHAVAPLGFTWIEEPLPPDDYAGLRRIRDRMPPTMTLNTGEHEYTAAGFKLLCEAGVDVIQPDLGWCGGMTEVLRIADVARVYGVKVIPHTCGMPNYHFVVTQPHGELAEFPVLSPDGEALAPQHAPLMLGEDLPENGWLTVSDKPGFGLTLNPEIRLVPAVPAPRTAP</sequence>
<evidence type="ECO:0000256" key="2">
    <source>
        <dbReference type="ARBA" id="ARBA00010339"/>
    </source>
</evidence>
<evidence type="ECO:0000259" key="6">
    <source>
        <dbReference type="SMART" id="SM00922"/>
    </source>
</evidence>
<dbReference type="SUPFAM" id="SSF54826">
    <property type="entry name" value="Enolase N-terminal domain-like"/>
    <property type="match status" value="1"/>
</dbReference>
<accession>A0A3D9VAS9</accession>
<feature type="compositionally biased region" description="Polar residues" evidence="5">
    <location>
        <begin position="147"/>
        <end position="159"/>
    </location>
</feature>
<evidence type="ECO:0000256" key="1">
    <source>
        <dbReference type="ARBA" id="ARBA00001946"/>
    </source>
</evidence>